<dbReference type="Gene3D" id="3.40.50.300">
    <property type="entry name" value="P-loop containing nucleotide triphosphate hydrolases"/>
    <property type="match status" value="2"/>
</dbReference>
<keyword evidence="3" id="KW-1185">Reference proteome</keyword>
<dbReference type="GO" id="GO:0015668">
    <property type="term" value="F:type III site-specific deoxyribonuclease activity"/>
    <property type="evidence" value="ECO:0007669"/>
    <property type="project" value="UniProtKB-EC"/>
</dbReference>
<proteinExistence type="predicted"/>
<dbReference type="Proteomes" id="UP000536179">
    <property type="component" value="Unassembled WGS sequence"/>
</dbReference>
<comment type="caution">
    <text evidence="2">The sequence shown here is derived from an EMBL/GenBank/DDBJ whole genome shotgun (WGS) entry which is preliminary data.</text>
</comment>
<dbReference type="GO" id="GO:0005829">
    <property type="term" value="C:cytosol"/>
    <property type="evidence" value="ECO:0007669"/>
    <property type="project" value="TreeGrafter"/>
</dbReference>
<dbReference type="InterPro" id="IPR027417">
    <property type="entry name" value="P-loop_NTPase"/>
</dbReference>
<reference evidence="2 3" key="1">
    <citation type="submission" date="2020-08" db="EMBL/GenBank/DDBJ databases">
        <title>Genomic Encyclopedia of Type Strains, Phase III (KMG-III): the genomes of soil and plant-associated and newly described type strains.</title>
        <authorList>
            <person name="Whitman W."/>
        </authorList>
    </citation>
    <scope>NUCLEOTIDE SEQUENCE [LARGE SCALE GENOMIC DNA]</scope>
    <source>
        <strain evidence="2 3">CECT 8075</strain>
    </source>
</reference>
<gene>
    <name evidence="2" type="ORF">FHS27_000871</name>
</gene>
<keyword evidence="2" id="KW-0378">Hydrolase</keyword>
<evidence type="ECO:0000313" key="3">
    <source>
        <dbReference type="Proteomes" id="UP000536179"/>
    </source>
</evidence>
<dbReference type="GO" id="GO:0005524">
    <property type="term" value="F:ATP binding"/>
    <property type="evidence" value="ECO:0007669"/>
    <property type="project" value="InterPro"/>
</dbReference>
<dbReference type="GO" id="GO:0003677">
    <property type="term" value="F:DNA binding"/>
    <property type="evidence" value="ECO:0007669"/>
    <property type="project" value="InterPro"/>
</dbReference>
<sequence>MRLAQKDYQLESLEMLDNYAATVRQLTLAGVPHAEATAYGEITERKYYTTPDFDHVPYICLRIPTGGGKTLMAAHAVGRIGRRLLGIDNPACLWVCPSTTIRDQTLKGLQDSHHPYRLALEEELGTAIEVLTLEEALTRPQYLRVGGPAVVIVTTIQSYRIRSEKDGEQLETTRKIYDDNGYMTAPLEGLPREVLDSLVADEKGLVQLSLANALRVRQPIVIMDEAHNARTPTSFESLARFGPSFVLEMTATPELKHEPDHRTKPTFASNVLHSVSALALKNEGMIKLPVELESRGNALEILAATKSRREALEWKFETDYPEPGIRPIALVAAQSASKTKETFTPDWVKEQLIKTLGVPEEEIAISYRSTDELASVDIQSSRINYVITVDRLREGWDCPWAYVLGAIGNTATSTAVEQLIGRILRMPNANPTGVPALDRAYAFVLSDDVIATALKLRDKMVETCGFDPRSAADAFRVSETHREPTFGFDRMPLSQEPDPKKISPSLATKIHWEPESKEIVFDAPPTAAELRQLQETVATDEDKAAVDAYWEDNRQVGVTPRSLGDFAKPFRIPRLVVRRDGQRSLLEPIELETFAWDMNECSIEISEAEFPSSMKVGTGASIDIEDRGKQGAGLQVEMTGQIRMRQLELVSADDNWTAIEATRWFDRELHRGGSFMTLAAKLSQPWLLRVVNFLTDDRGIALPMLNRRRHELMAIIRTMAQDHARGQLRKATKLLFDVHPESVQTDDEFALVIEEDRYYPGQLYDGPFKFKKHAFDDIGSMNGEEMECATRIDSHENVHRWLRNPERKNHGGFSLPKSPGQFFPDFIVELNDGRIVLVEYKNGKLASHPDEQQKKDIGELWAKRSAQGHTFGWIIDRDWPSLDRALAAKEAF</sequence>
<dbReference type="PANTHER" id="PTHR47396">
    <property type="entry name" value="TYPE I RESTRICTION ENZYME ECOKI R PROTEIN"/>
    <property type="match status" value="1"/>
</dbReference>
<dbReference type="InterPro" id="IPR050742">
    <property type="entry name" value="Helicase_Restrict-Modif_Enz"/>
</dbReference>
<dbReference type="PANTHER" id="PTHR47396:SF1">
    <property type="entry name" value="ATP-DEPENDENT HELICASE IRC3-RELATED"/>
    <property type="match status" value="1"/>
</dbReference>
<organism evidence="2 3">
    <name type="scientific">Aporhodopirellula rubra</name>
    <dbReference type="NCBI Taxonomy" id="980271"/>
    <lineage>
        <taxon>Bacteria</taxon>
        <taxon>Pseudomonadati</taxon>
        <taxon>Planctomycetota</taxon>
        <taxon>Planctomycetia</taxon>
        <taxon>Pirellulales</taxon>
        <taxon>Pirellulaceae</taxon>
        <taxon>Aporhodopirellula</taxon>
    </lineage>
</organism>
<dbReference type="Pfam" id="PF04851">
    <property type="entry name" value="ResIII"/>
    <property type="match status" value="1"/>
</dbReference>
<dbReference type="RefSeq" id="WP_184302109.1">
    <property type="nucleotide sequence ID" value="NZ_JACHXU010000002.1"/>
</dbReference>
<name>A0A7W5H489_9BACT</name>
<protein>
    <submittedName>
        <fullName evidence="2">Type III restriction enzyme</fullName>
        <ecNumber evidence="2">3.1.21.5</ecNumber>
    </submittedName>
</protein>
<dbReference type="EC" id="3.1.21.5" evidence="2"/>
<dbReference type="InterPro" id="IPR006935">
    <property type="entry name" value="Helicase/UvrB_N"/>
</dbReference>
<evidence type="ECO:0000313" key="2">
    <source>
        <dbReference type="EMBL" id="MBB3205104.1"/>
    </source>
</evidence>
<accession>A0A7W5H489</accession>
<dbReference type="AlphaFoldDB" id="A0A7W5H489"/>
<feature type="domain" description="Helicase/UvrB N-terminal" evidence="1">
    <location>
        <begin position="59"/>
        <end position="254"/>
    </location>
</feature>
<evidence type="ECO:0000259" key="1">
    <source>
        <dbReference type="Pfam" id="PF04851"/>
    </source>
</evidence>
<dbReference type="EMBL" id="JACHXU010000002">
    <property type="protein sequence ID" value="MBB3205104.1"/>
    <property type="molecule type" value="Genomic_DNA"/>
</dbReference>
<dbReference type="SUPFAM" id="SSF52540">
    <property type="entry name" value="P-loop containing nucleoside triphosphate hydrolases"/>
    <property type="match status" value="2"/>
</dbReference>